<dbReference type="AlphaFoldDB" id="A0A397W870"/>
<accession>A0A397W870</accession>
<dbReference type="EMBL" id="QKWP01000018">
    <property type="protein sequence ID" value="RIB30222.1"/>
    <property type="molecule type" value="Genomic_DNA"/>
</dbReference>
<dbReference type="Proteomes" id="UP000266673">
    <property type="component" value="Unassembled WGS sequence"/>
</dbReference>
<proteinExistence type="predicted"/>
<sequence length="92" mass="10366">MEQERVENAGPLQNDENRRTPIDDPPIYRIVNDDRNNPSAQEPLHAVLREIANAFREASAGVAAAARPRCEKQIWYVLNPSVERKMRAPSSG</sequence>
<organism evidence="2 3">
    <name type="scientific">Gigaspora rosea</name>
    <dbReference type="NCBI Taxonomy" id="44941"/>
    <lineage>
        <taxon>Eukaryota</taxon>
        <taxon>Fungi</taxon>
        <taxon>Fungi incertae sedis</taxon>
        <taxon>Mucoromycota</taxon>
        <taxon>Glomeromycotina</taxon>
        <taxon>Glomeromycetes</taxon>
        <taxon>Diversisporales</taxon>
        <taxon>Gigasporaceae</taxon>
        <taxon>Gigaspora</taxon>
    </lineage>
</organism>
<feature type="region of interest" description="Disordered" evidence="1">
    <location>
        <begin position="1"/>
        <end position="26"/>
    </location>
</feature>
<evidence type="ECO:0000313" key="3">
    <source>
        <dbReference type="Proteomes" id="UP000266673"/>
    </source>
</evidence>
<comment type="caution">
    <text evidence="2">The sequence shown here is derived from an EMBL/GenBank/DDBJ whole genome shotgun (WGS) entry which is preliminary data.</text>
</comment>
<name>A0A397W870_9GLOM</name>
<evidence type="ECO:0000256" key="1">
    <source>
        <dbReference type="SAM" id="MobiDB-lite"/>
    </source>
</evidence>
<keyword evidence="3" id="KW-1185">Reference proteome</keyword>
<gene>
    <name evidence="2" type="ORF">C2G38_2153267</name>
</gene>
<reference evidence="2 3" key="1">
    <citation type="submission" date="2018-06" db="EMBL/GenBank/DDBJ databases">
        <title>Comparative genomics reveals the genomic features of Rhizophagus irregularis, R. cerebriforme, R. diaphanum and Gigaspora rosea, and their symbiotic lifestyle signature.</title>
        <authorList>
            <person name="Morin E."/>
            <person name="San Clemente H."/>
            <person name="Chen E.C.H."/>
            <person name="De La Providencia I."/>
            <person name="Hainaut M."/>
            <person name="Kuo A."/>
            <person name="Kohler A."/>
            <person name="Murat C."/>
            <person name="Tang N."/>
            <person name="Roy S."/>
            <person name="Loubradou J."/>
            <person name="Henrissat B."/>
            <person name="Grigoriev I.V."/>
            <person name="Corradi N."/>
            <person name="Roux C."/>
            <person name="Martin F.M."/>
        </authorList>
    </citation>
    <scope>NUCLEOTIDE SEQUENCE [LARGE SCALE GENOMIC DNA]</scope>
    <source>
        <strain evidence="2 3">DAOM 194757</strain>
    </source>
</reference>
<protein>
    <submittedName>
        <fullName evidence="2">Uncharacterized protein</fullName>
    </submittedName>
</protein>
<evidence type="ECO:0000313" key="2">
    <source>
        <dbReference type="EMBL" id="RIB30222.1"/>
    </source>
</evidence>